<evidence type="ECO:0000313" key="2">
    <source>
        <dbReference type="Proteomes" id="UP000266841"/>
    </source>
</evidence>
<sequence>RPIYSRIPENASASVGRSVGCPCRRRQFPRSLKKPPCATVDVASRQRGCEEEPNCRKSDLLDLSTIQGRPKAEGEFPMRGTGATREKVQLPDLHKILWPTLVGGYRSGIRPSSSDNLLGTIRSGAVVAVLPGLKD</sequence>
<feature type="non-terminal residue" evidence="1">
    <location>
        <position position="1"/>
    </location>
</feature>
<accession>K0T3T4</accession>
<gene>
    <name evidence="1" type="ORF">THAOC_10827</name>
</gene>
<dbReference type="EMBL" id="AGNL01012165">
    <property type="protein sequence ID" value="EJK68041.1"/>
    <property type="molecule type" value="Genomic_DNA"/>
</dbReference>
<reference evidence="1 2" key="1">
    <citation type="journal article" date="2012" name="Genome Biol.">
        <title>Genome and low-iron response of an oceanic diatom adapted to chronic iron limitation.</title>
        <authorList>
            <person name="Lommer M."/>
            <person name="Specht M."/>
            <person name="Roy A.S."/>
            <person name="Kraemer L."/>
            <person name="Andreson R."/>
            <person name="Gutowska M.A."/>
            <person name="Wolf J."/>
            <person name="Bergner S.V."/>
            <person name="Schilhabel M.B."/>
            <person name="Klostermeier U.C."/>
            <person name="Beiko R.G."/>
            <person name="Rosenstiel P."/>
            <person name="Hippler M."/>
            <person name="Laroche J."/>
        </authorList>
    </citation>
    <scope>NUCLEOTIDE SEQUENCE [LARGE SCALE GENOMIC DNA]</scope>
    <source>
        <strain evidence="1 2">CCMP1005</strain>
    </source>
</reference>
<name>K0T3T4_THAOC</name>
<evidence type="ECO:0000313" key="1">
    <source>
        <dbReference type="EMBL" id="EJK68041.1"/>
    </source>
</evidence>
<dbReference type="Proteomes" id="UP000266841">
    <property type="component" value="Unassembled WGS sequence"/>
</dbReference>
<protein>
    <submittedName>
        <fullName evidence="1">Uncharacterized protein</fullName>
    </submittedName>
</protein>
<organism evidence="1 2">
    <name type="scientific">Thalassiosira oceanica</name>
    <name type="common">Marine diatom</name>
    <dbReference type="NCBI Taxonomy" id="159749"/>
    <lineage>
        <taxon>Eukaryota</taxon>
        <taxon>Sar</taxon>
        <taxon>Stramenopiles</taxon>
        <taxon>Ochrophyta</taxon>
        <taxon>Bacillariophyta</taxon>
        <taxon>Coscinodiscophyceae</taxon>
        <taxon>Thalassiosirophycidae</taxon>
        <taxon>Thalassiosirales</taxon>
        <taxon>Thalassiosiraceae</taxon>
        <taxon>Thalassiosira</taxon>
    </lineage>
</organism>
<comment type="caution">
    <text evidence="1">The sequence shown here is derived from an EMBL/GenBank/DDBJ whole genome shotgun (WGS) entry which is preliminary data.</text>
</comment>
<proteinExistence type="predicted"/>
<keyword evidence="2" id="KW-1185">Reference proteome</keyword>
<dbReference type="AlphaFoldDB" id="K0T3T4"/>